<evidence type="ECO:0000313" key="2">
    <source>
        <dbReference type="EMBL" id="MFC7273233.1"/>
    </source>
</evidence>
<dbReference type="InterPro" id="IPR029068">
    <property type="entry name" value="Glyas_Bleomycin-R_OHBP_Dase"/>
</dbReference>
<dbReference type="Gene3D" id="3.10.180.10">
    <property type="entry name" value="2,3-Dihydroxybiphenyl 1,2-Dioxygenase, domain 1"/>
    <property type="match status" value="1"/>
</dbReference>
<gene>
    <name evidence="2" type="ORF">ACFQS1_04490</name>
</gene>
<dbReference type="Proteomes" id="UP001596548">
    <property type="component" value="Unassembled WGS sequence"/>
</dbReference>
<dbReference type="Pfam" id="PF00903">
    <property type="entry name" value="Glyoxalase"/>
    <property type="match status" value="1"/>
</dbReference>
<dbReference type="PROSITE" id="PS51819">
    <property type="entry name" value="VOC"/>
    <property type="match status" value="1"/>
</dbReference>
<protein>
    <submittedName>
        <fullName evidence="2">VOC family protein</fullName>
    </submittedName>
</protein>
<comment type="caution">
    <text evidence="2">The sequence shown here is derived from an EMBL/GenBank/DDBJ whole genome shotgun (WGS) entry which is preliminary data.</text>
</comment>
<evidence type="ECO:0000313" key="3">
    <source>
        <dbReference type="Proteomes" id="UP001596548"/>
    </source>
</evidence>
<dbReference type="RefSeq" id="WP_378964759.1">
    <property type="nucleotide sequence ID" value="NZ_JBHTBJ010000002.1"/>
</dbReference>
<feature type="domain" description="VOC" evidence="1">
    <location>
        <begin position="2"/>
        <end position="110"/>
    </location>
</feature>
<sequence>MAIRTITVPVKDLEAATALYSKLLGTEPYMSSPYYVGFRPEGSPEVGLNPHGDLATGPITYYHVDDIKATVASLTAAGATVEQEPKDVGGGGLTAHLRDGDGNVIGLFQGADE</sequence>
<keyword evidence="3" id="KW-1185">Reference proteome</keyword>
<reference evidence="3" key="1">
    <citation type="journal article" date="2019" name="Int. J. Syst. Evol. Microbiol.">
        <title>The Global Catalogue of Microorganisms (GCM) 10K type strain sequencing project: providing services to taxonomists for standard genome sequencing and annotation.</title>
        <authorList>
            <consortium name="The Broad Institute Genomics Platform"/>
            <consortium name="The Broad Institute Genome Sequencing Center for Infectious Disease"/>
            <person name="Wu L."/>
            <person name="Ma J."/>
        </authorList>
    </citation>
    <scope>NUCLEOTIDE SEQUENCE [LARGE SCALE GENOMIC DNA]</scope>
    <source>
        <strain evidence="3">XZYJT-10</strain>
    </source>
</reference>
<dbReference type="InterPro" id="IPR004360">
    <property type="entry name" value="Glyas_Fos-R_dOase_dom"/>
</dbReference>
<dbReference type="SUPFAM" id="SSF54593">
    <property type="entry name" value="Glyoxalase/Bleomycin resistance protein/Dihydroxybiphenyl dioxygenase"/>
    <property type="match status" value="1"/>
</dbReference>
<proteinExistence type="predicted"/>
<dbReference type="InterPro" id="IPR037523">
    <property type="entry name" value="VOC_core"/>
</dbReference>
<dbReference type="PANTHER" id="PTHR33993">
    <property type="entry name" value="GLYOXALASE-RELATED"/>
    <property type="match status" value="1"/>
</dbReference>
<name>A0ABW2HJ35_9ACTN</name>
<dbReference type="InterPro" id="IPR052164">
    <property type="entry name" value="Anthracycline_SecMetBiosynth"/>
</dbReference>
<dbReference type="EMBL" id="JBHTBJ010000002">
    <property type="protein sequence ID" value="MFC7273233.1"/>
    <property type="molecule type" value="Genomic_DNA"/>
</dbReference>
<organism evidence="2 3">
    <name type="scientific">Paractinoplanes rhizophilus</name>
    <dbReference type="NCBI Taxonomy" id="1416877"/>
    <lineage>
        <taxon>Bacteria</taxon>
        <taxon>Bacillati</taxon>
        <taxon>Actinomycetota</taxon>
        <taxon>Actinomycetes</taxon>
        <taxon>Micromonosporales</taxon>
        <taxon>Micromonosporaceae</taxon>
        <taxon>Paractinoplanes</taxon>
    </lineage>
</organism>
<accession>A0ABW2HJ35</accession>
<evidence type="ECO:0000259" key="1">
    <source>
        <dbReference type="PROSITE" id="PS51819"/>
    </source>
</evidence>